<organism evidence="2">
    <name type="scientific">Musa acuminata subsp. malaccensis</name>
    <name type="common">Wild banana</name>
    <name type="synonym">Musa malaccensis</name>
    <dbReference type="NCBI Taxonomy" id="214687"/>
    <lineage>
        <taxon>Eukaryota</taxon>
        <taxon>Viridiplantae</taxon>
        <taxon>Streptophyta</taxon>
        <taxon>Embryophyta</taxon>
        <taxon>Tracheophyta</taxon>
        <taxon>Spermatophyta</taxon>
        <taxon>Magnoliopsida</taxon>
        <taxon>Liliopsida</taxon>
        <taxon>Zingiberales</taxon>
        <taxon>Musaceae</taxon>
        <taxon>Musa</taxon>
    </lineage>
</organism>
<evidence type="ECO:0000256" key="1">
    <source>
        <dbReference type="SAM" id="MobiDB-lite"/>
    </source>
</evidence>
<dbReference type="AlphaFoldDB" id="A0A8D6ZQC9"/>
<name>A0A8D6ZQC9_MUSAM</name>
<gene>
    <name evidence="2" type="ORF">GSMUA_222310.1</name>
</gene>
<feature type="region of interest" description="Disordered" evidence="1">
    <location>
        <begin position="45"/>
        <end position="64"/>
    </location>
</feature>
<protein>
    <submittedName>
        <fullName evidence="2">(wild Malaysian banana) hypothetical protein</fullName>
    </submittedName>
</protein>
<feature type="compositionally biased region" description="Basic and acidic residues" evidence="1">
    <location>
        <begin position="53"/>
        <end position="63"/>
    </location>
</feature>
<accession>A0A8D6ZQC9</accession>
<evidence type="ECO:0000313" key="2">
    <source>
        <dbReference type="EMBL" id="CAG1834126.1"/>
    </source>
</evidence>
<sequence length="90" mass="9847">MASQMDANTVASVEHSSSLSLSLSHTHTTFLGLLGPTARRSIICNPNGGSKPLQEHRDREKKGIRYTHNKKNESNTLYVGVERKITGVEG</sequence>
<dbReference type="EMBL" id="HG996474">
    <property type="protein sequence ID" value="CAG1834126.1"/>
    <property type="molecule type" value="Genomic_DNA"/>
</dbReference>
<proteinExistence type="predicted"/>
<reference evidence="2" key="1">
    <citation type="submission" date="2021-03" db="EMBL/GenBank/DDBJ databases">
        <authorList>
            <consortium name="Genoscope - CEA"/>
            <person name="William W."/>
        </authorList>
    </citation>
    <scope>NUCLEOTIDE SEQUENCE</scope>
    <source>
        <strain evidence="2">Doubled-haploid Pahang</strain>
    </source>
</reference>